<name>A0AAV9S165_9TELE</name>
<proteinExistence type="predicted"/>
<evidence type="ECO:0000256" key="1">
    <source>
        <dbReference type="SAM" id="MobiDB-lite"/>
    </source>
</evidence>
<dbReference type="EMBL" id="JAHHUM010001023">
    <property type="protein sequence ID" value="KAK5615005.1"/>
    <property type="molecule type" value="Genomic_DNA"/>
</dbReference>
<accession>A0AAV9S165</accession>
<dbReference type="AlphaFoldDB" id="A0AAV9S165"/>
<organism evidence="2 3">
    <name type="scientific">Crenichthys baileyi</name>
    <name type="common">White River springfish</name>
    <dbReference type="NCBI Taxonomy" id="28760"/>
    <lineage>
        <taxon>Eukaryota</taxon>
        <taxon>Metazoa</taxon>
        <taxon>Chordata</taxon>
        <taxon>Craniata</taxon>
        <taxon>Vertebrata</taxon>
        <taxon>Euteleostomi</taxon>
        <taxon>Actinopterygii</taxon>
        <taxon>Neopterygii</taxon>
        <taxon>Teleostei</taxon>
        <taxon>Neoteleostei</taxon>
        <taxon>Acanthomorphata</taxon>
        <taxon>Ovalentaria</taxon>
        <taxon>Atherinomorphae</taxon>
        <taxon>Cyprinodontiformes</taxon>
        <taxon>Goodeidae</taxon>
        <taxon>Crenichthys</taxon>
    </lineage>
</organism>
<comment type="caution">
    <text evidence="2">The sequence shown here is derived from an EMBL/GenBank/DDBJ whole genome shotgun (WGS) entry which is preliminary data.</text>
</comment>
<reference evidence="2 3" key="1">
    <citation type="submission" date="2021-06" db="EMBL/GenBank/DDBJ databases">
        <authorList>
            <person name="Palmer J.M."/>
        </authorList>
    </citation>
    <scope>NUCLEOTIDE SEQUENCE [LARGE SCALE GENOMIC DNA]</scope>
    <source>
        <strain evidence="2 3">MEX-2019</strain>
        <tissue evidence="2">Muscle</tissue>
    </source>
</reference>
<evidence type="ECO:0000313" key="2">
    <source>
        <dbReference type="EMBL" id="KAK5615005.1"/>
    </source>
</evidence>
<evidence type="ECO:0000313" key="3">
    <source>
        <dbReference type="Proteomes" id="UP001311232"/>
    </source>
</evidence>
<sequence>MCPTQRPNVAPPMPPHPQPSKPQLPQPPAYPPGQECKGGTPHMVHRQPPHQKPEQAPYNLGCQSRSRLHRLGVAAGQRRGHSGPRPNPVLAPTAAAHPPRRLHTRPIATLGQPPNAQYLQYRVFLYCCNA</sequence>
<keyword evidence="3" id="KW-1185">Reference proteome</keyword>
<feature type="compositionally biased region" description="Pro residues" evidence="1">
    <location>
        <begin position="9"/>
        <end position="31"/>
    </location>
</feature>
<dbReference type="Proteomes" id="UP001311232">
    <property type="component" value="Unassembled WGS sequence"/>
</dbReference>
<gene>
    <name evidence="2" type="ORF">CRENBAI_007327</name>
</gene>
<protein>
    <submittedName>
        <fullName evidence="2">Uncharacterized protein</fullName>
    </submittedName>
</protein>
<feature type="region of interest" description="Disordered" evidence="1">
    <location>
        <begin position="1"/>
        <end position="99"/>
    </location>
</feature>